<evidence type="ECO:0000256" key="2">
    <source>
        <dbReference type="ARBA" id="ARBA00005268"/>
    </source>
</evidence>
<feature type="transmembrane region" description="Helical" evidence="6">
    <location>
        <begin position="219"/>
        <end position="245"/>
    </location>
</feature>
<evidence type="ECO:0000313" key="8">
    <source>
        <dbReference type="Proteomes" id="UP000283530"/>
    </source>
</evidence>
<feature type="transmembrane region" description="Helical" evidence="6">
    <location>
        <begin position="97"/>
        <end position="120"/>
    </location>
</feature>
<keyword evidence="8" id="KW-1185">Reference proteome</keyword>
<protein>
    <submittedName>
        <fullName evidence="7">Protein ALUMINUM SENSITIVE 3</fullName>
    </submittedName>
</protein>
<sequence>MNPFWVDFLKGMLKPLAATAVVLMAVVLSYFQNLGLEREMLYSIARAFLQLSVIGFVLQFIFTQKNIVWIVAAYLFMVSIAGYTAGQRAKHVPNGKYVAGLSILVGTSITMLVLVMLHVFPFTPRYIIPVAGMMVGNAMTVTGVTMKRLRDDVKIQKSLVETALALGATPRQATVQQVKRALILALSPVLDNAKTVGLISLPGAMTGLIMGGASPLEAIQLQIVVMNMLIGAATVSSIASTYLCWPTFFTKSFQLETKVFAED</sequence>
<gene>
    <name evidence="7" type="ORF">CKAN_02486100</name>
</gene>
<dbReference type="EMBL" id="QPKB01000011">
    <property type="protein sequence ID" value="RWR95512.1"/>
    <property type="molecule type" value="Genomic_DNA"/>
</dbReference>
<reference evidence="7 8" key="1">
    <citation type="journal article" date="2019" name="Nat. Plants">
        <title>Stout camphor tree genome fills gaps in understanding of flowering plant genome evolution.</title>
        <authorList>
            <person name="Chaw S.M."/>
            <person name="Liu Y.C."/>
            <person name="Wu Y.W."/>
            <person name="Wang H.Y."/>
            <person name="Lin C.I."/>
            <person name="Wu C.S."/>
            <person name="Ke H.M."/>
            <person name="Chang L.Y."/>
            <person name="Hsu C.Y."/>
            <person name="Yang H.T."/>
            <person name="Sudianto E."/>
            <person name="Hsu M.H."/>
            <person name="Wu K.P."/>
            <person name="Wang L.N."/>
            <person name="Leebens-Mack J.H."/>
            <person name="Tsai I.J."/>
        </authorList>
    </citation>
    <scope>NUCLEOTIDE SEQUENCE [LARGE SCALE GENOMIC DNA]</scope>
    <source>
        <strain evidence="8">cv. Chaw 1501</strain>
        <tissue evidence="7">Young leaves</tissue>
    </source>
</reference>
<dbReference type="PANTHER" id="PTHR30028:SF0">
    <property type="entry name" value="PROTEIN ALUMINUM SENSITIVE 3"/>
    <property type="match status" value="1"/>
</dbReference>
<comment type="caution">
    <text evidence="7">The sequence shown here is derived from an EMBL/GenBank/DDBJ whole genome shotgun (WGS) entry which is preliminary data.</text>
</comment>
<dbReference type="PANTHER" id="PTHR30028">
    <property type="entry name" value="UPF0014 INNER MEMBRANE PROTEIN YBBM-RELATED"/>
    <property type="match status" value="1"/>
</dbReference>
<evidence type="ECO:0000256" key="1">
    <source>
        <dbReference type="ARBA" id="ARBA00004141"/>
    </source>
</evidence>
<dbReference type="Pfam" id="PF03649">
    <property type="entry name" value="UPF0014"/>
    <property type="match status" value="1"/>
</dbReference>
<keyword evidence="4 6" id="KW-1133">Transmembrane helix</keyword>
<dbReference type="GO" id="GO:0005886">
    <property type="term" value="C:plasma membrane"/>
    <property type="evidence" value="ECO:0007669"/>
    <property type="project" value="TreeGrafter"/>
</dbReference>
<evidence type="ECO:0000256" key="6">
    <source>
        <dbReference type="SAM" id="Phobius"/>
    </source>
</evidence>
<feature type="transmembrane region" description="Helical" evidence="6">
    <location>
        <begin position="67"/>
        <end position="85"/>
    </location>
</feature>
<evidence type="ECO:0000313" key="7">
    <source>
        <dbReference type="EMBL" id="RWR95512.1"/>
    </source>
</evidence>
<organism evidence="7 8">
    <name type="scientific">Cinnamomum micranthum f. kanehirae</name>
    <dbReference type="NCBI Taxonomy" id="337451"/>
    <lineage>
        <taxon>Eukaryota</taxon>
        <taxon>Viridiplantae</taxon>
        <taxon>Streptophyta</taxon>
        <taxon>Embryophyta</taxon>
        <taxon>Tracheophyta</taxon>
        <taxon>Spermatophyta</taxon>
        <taxon>Magnoliopsida</taxon>
        <taxon>Magnoliidae</taxon>
        <taxon>Laurales</taxon>
        <taxon>Lauraceae</taxon>
        <taxon>Cinnamomum</taxon>
    </lineage>
</organism>
<feature type="transmembrane region" description="Helical" evidence="6">
    <location>
        <begin position="12"/>
        <end position="31"/>
    </location>
</feature>
<dbReference type="Proteomes" id="UP000283530">
    <property type="component" value="Unassembled WGS sequence"/>
</dbReference>
<comment type="similarity">
    <text evidence="2">Belongs to the UPF0014 family.</text>
</comment>
<evidence type="ECO:0000256" key="4">
    <source>
        <dbReference type="ARBA" id="ARBA00022989"/>
    </source>
</evidence>
<feature type="transmembrane region" description="Helical" evidence="6">
    <location>
        <begin position="126"/>
        <end position="146"/>
    </location>
</feature>
<dbReference type="STRING" id="337451.A0A3S3R543"/>
<evidence type="ECO:0000256" key="3">
    <source>
        <dbReference type="ARBA" id="ARBA00022692"/>
    </source>
</evidence>
<keyword evidence="3 6" id="KW-0812">Transmembrane</keyword>
<name>A0A3S3R543_9MAGN</name>
<dbReference type="GO" id="GO:0010044">
    <property type="term" value="P:response to aluminum ion"/>
    <property type="evidence" value="ECO:0007669"/>
    <property type="project" value="TreeGrafter"/>
</dbReference>
<feature type="transmembrane region" description="Helical" evidence="6">
    <location>
        <begin position="195"/>
        <end position="213"/>
    </location>
</feature>
<comment type="subcellular location">
    <subcellularLocation>
        <location evidence="1">Membrane</location>
        <topology evidence="1">Multi-pass membrane protein</topology>
    </subcellularLocation>
</comment>
<evidence type="ECO:0000256" key="5">
    <source>
        <dbReference type="ARBA" id="ARBA00023136"/>
    </source>
</evidence>
<proteinExistence type="inferred from homology"/>
<feature type="transmembrane region" description="Helical" evidence="6">
    <location>
        <begin position="43"/>
        <end position="61"/>
    </location>
</feature>
<keyword evidence="5 6" id="KW-0472">Membrane</keyword>
<dbReference type="AlphaFoldDB" id="A0A3S3R543"/>
<dbReference type="InterPro" id="IPR005226">
    <property type="entry name" value="UPF0014_fam"/>
</dbReference>
<dbReference type="OrthoDB" id="432685at2759"/>
<accession>A0A3S3R543</accession>